<evidence type="ECO:0000313" key="4">
    <source>
        <dbReference type="Proteomes" id="UP000094385"/>
    </source>
</evidence>
<dbReference type="OrthoDB" id="21513at2759"/>
<keyword evidence="1" id="KW-0175">Coiled coil</keyword>
<feature type="coiled-coil region" evidence="1">
    <location>
        <begin position="130"/>
        <end position="164"/>
    </location>
</feature>
<keyword evidence="4" id="KW-1185">Reference proteome</keyword>
<sequence length="328" mass="37611">MGNAQHDVEEAEESMTTIGALSSAEKEAVLGIKPSHIESEGPMSLFQICLQTCMFHANRITDVGDIPYDIIKPVLSRMGPSQLITVEQNSPHIQLEADELWENFLRDTFSEQEIQELNVQKKGDVRKQYYRLLEARRVRLKKTSERVKAQYEALEREKAQKRIVTLDIFEDPMEAQRRKKRLLQQSSTAALKKMSVVQRARMESMSNPIFSSDNVKITSTGKPTTEPMSHEEAERRRKDKLNQRIAERNNHLKRRDFSRRAATATLPTSPTFPEGPRNKSAQTIHAQQKLSFFDSLSPHKPLQPQPSTRETRQVASPLLRSKMVHKKA</sequence>
<feature type="region of interest" description="Disordered" evidence="2">
    <location>
        <begin position="204"/>
        <end position="328"/>
    </location>
</feature>
<dbReference type="STRING" id="675824.A0A1E3QEV2"/>
<evidence type="ECO:0000256" key="2">
    <source>
        <dbReference type="SAM" id="MobiDB-lite"/>
    </source>
</evidence>
<accession>A0A1E3QEV2</accession>
<organism evidence="3 4">
    <name type="scientific">Lipomyces starkeyi NRRL Y-11557</name>
    <dbReference type="NCBI Taxonomy" id="675824"/>
    <lineage>
        <taxon>Eukaryota</taxon>
        <taxon>Fungi</taxon>
        <taxon>Dikarya</taxon>
        <taxon>Ascomycota</taxon>
        <taxon>Saccharomycotina</taxon>
        <taxon>Lipomycetes</taxon>
        <taxon>Lipomycetales</taxon>
        <taxon>Lipomycetaceae</taxon>
        <taxon>Lipomyces</taxon>
    </lineage>
</organism>
<evidence type="ECO:0000256" key="1">
    <source>
        <dbReference type="SAM" id="Coils"/>
    </source>
</evidence>
<dbReference type="InterPro" id="IPR010684">
    <property type="entry name" value="RNA_pol_II_trans_fac_SIII_A"/>
</dbReference>
<dbReference type="PANTHER" id="PTHR15141">
    <property type="entry name" value="TRANSCRIPTION ELONGATION FACTOR B POLYPEPTIDE 3"/>
    <property type="match status" value="1"/>
</dbReference>
<protein>
    <recommendedName>
        <fullName evidence="5">Elongin-A</fullName>
    </recommendedName>
</protein>
<evidence type="ECO:0000313" key="3">
    <source>
        <dbReference type="EMBL" id="ODQ76229.1"/>
    </source>
</evidence>
<dbReference type="GO" id="GO:0070449">
    <property type="term" value="C:elongin complex"/>
    <property type="evidence" value="ECO:0007669"/>
    <property type="project" value="InterPro"/>
</dbReference>
<dbReference type="Gene3D" id="6.10.250.3180">
    <property type="match status" value="1"/>
</dbReference>
<dbReference type="Pfam" id="PF06881">
    <property type="entry name" value="Elongin_A"/>
    <property type="match status" value="1"/>
</dbReference>
<dbReference type="EMBL" id="KV454289">
    <property type="protein sequence ID" value="ODQ76229.1"/>
    <property type="molecule type" value="Genomic_DNA"/>
</dbReference>
<dbReference type="Proteomes" id="UP000094385">
    <property type="component" value="Unassembled WGS sequence"/>
</dbReference>
<dbReference type="AlphaFoldDB" id="A0A1E3QEV2"/>
<proteinExistence type="predicted"/>
<feature type="compositionally biased region" description="Basic and acidic residues" evidence="2">
    <location>
        <begin position="228"/>
        <end position="250"/>
    </location>
</feature>
<reference evidence="3 4" key="1">
    <citation type="journal article" date="2016" name="Proc. Natl. Acad. Sci. U.S.A.">
        <title>Comparative genomics of biotechnologically important yeasts.</title>
        <authorList>
            <person name="Riley R."/>
            <person name="Haridas S."/>
            <person name="Wolfe K.H."/>
            <person name="Lopes M.R."/>
            <person name="Hittinger C.T."/>
            <person name="Goeker M."/>
            <person name="Salamov A.A."/>
            <person name="Wisecaver J.H."/>
            <person name="Long T.M."/>
            <person name="Calvey C.H."/>
            <person name="Aerts A.L."/>
            <person name="Barry K.W."/>
            <person name="Choi C."/>
            <person name="Clum A."/>
            <person name="Coughlan A.Y."/>
            <person name="Deshpande S."/>
            <person name="Douglass A.P."/>
            <person name="Hanson S.J."/>
            <person name="Klenk H.-P."/>
            <person name="LaButti K.M."/>
            <person name="Lapidus A."/>
            <person name="Lindquist E.A."/>
            <person name="Lipzen A.M."/>
            <person name="Meier-Kolthoff J.P."/>
            <person name="Ohm R.A."/>
            <person name="Otillar R.P."/>
            <person name="Pangilinan J.L."/>
            <person name="Peng Y."/>
            <person name="Rokas A."/>
            <person name="Rosa C.A."/>
            <person name="Scheuner C."/>
            <person name="Sibirny A.A."/>
            <person name="Slot J.C."/>
            <person name="Stielow J.B."/>
            <person name="Sun H."/>
            <person name="Kurtzman C.P."/>
            <person name="Blackwell M."/>
            <person name="Grigoriev I.V."/>
            <person name="Jeffries T.W."/>
        </authorList>
    </citation>
    <scope>NUCLEOTIDE SEQUENCE [LARGE SCALE GENOMIC DNA]</scope>
    <source>
        <strain evidence="3 4">NRRL Y-11557</strain>
    </source>
</reference>
<dbReference type="PANTHER" id="PTHR15141:SF76">
    <property type="entry name" value="TRANSCRIPTION ELONGATION FACTOR B POLYPEPTIDE 3"/>
    <property type="match status" value="1"/>
</dbReference>
<name>A0A1E3QEV2_LIPST</name>
<dbReference type="GO" id="GO:0006368">
    <property type="term" value="P:transcription elongation by RNA polymerase II"/>
    <property type="evidence" value="ECO:0007669"/>
    <property type="project" value="InterPro"/>
</dbReference>
<evidence type="ECO:0008006" key="5">
    <source>
        <dbReference type="Google" id="ProtNLM"/>
    </source>
</evidence>
<dbReference type="InterPro" id="IPR051870">
    <property type="entry name" value="Elongin-A_domain"/>
</dbReference>
<gene>
    <name evidence="3" type="ORF">LIPSTDRAFT_67103</name>
</gene>
<feature type="compositionally biased region" description="Polar residues" evidence="2">
    <location>
        <begin position="204"/>
        <end position="227"/>
    </location>
</feature>
<feature type="compositionally biased region" description="Polar residues" evidence="2">
    <location>
        <begin position="279"/>
        <end position="290"/>
    </location>
</feature>